<keyword evidence="2" id="KW-0547">Nucleotide-binding</keyword>
<dbReference type="SMART" id="SM00487">
    <property type="entry name" value="DEXDc"/>
    <property type="match status" value="1"/>
</dbReference>
<dbReference type="InParanoid" id="E3KJP9"/>
<reference key="1">
    <citation type="submission" date="2007-01" db="EMBL/GenBank/DDBJ databases">
        <title>The Genome Sequence of Puccinia graminis f. sp. tritici Strain CRL 75-36-700-3.</title>
        <authorList>
            <consortium name="The Broad Institute Genome Sequencing Platform"/>
            <person name="Birren B."/>
            <person name="Lander E."/>
            <person name="Galagan J."/>
            <person name="Nusbaum C."/>
            <person name="Devon K."/>
            <person name="Cuomo C."/>
            <person name="Jaffe D."/>
            <person name="Butler J."/>
            <person name="Alvarez P."/>
            <person name="Gnerre S."/>
            <person name="Grabherr M."/>
            <person name="Mauceli E."/>
            <person name="Brockman W."/>
            <person name="Young S."/>
            <person name="LaButti K."/>
            <person name="Sykes S."/>
            <person name="DeCaprio D."/>
            <person name="Crawford M."/>
            <person name="Koehrsen M."/>
            <person name="Engels R."/>
            <person name="Montgomery P."/>
            <person name="Pearson M."/>
            <person name="Howarth C."/>
            <person name="Larson L."/>
            <person name="White J."/>
            <person name="Zeng Q."/>
            <person name="Kodira C."/>
            <person name="Yandava C."/>
            <person name="Alvarado L."/>
            <person name="O'Leary S."/>
            <person name="Szabo L."/>
            <person name="Dean R."/>
            <person name="Schein J."/>
        </authorList>
    </citation>
    <scope>NUCLEOTIDE SEQUENCE</scope>
    <source>
        <strain>CRL 75-36-700-3</strain>
    </source>
</reference>
<dbReference type="InterPro" id="IPR027417">
    <property type="entry name" value="P-loop_NTPase"/>
</dbReference>
<dbReference type="PROSITE" id="PS51192">
    <property type="entry name" value="HELICASE_ATP_BIND_1"/>
    <property type="match status" value="1"/>
</dbReference>
<comment type="similarity">
    <text evidence="1">Belongs to the helicase family. RecQ subfamily.</text>
</comment>
<dbReference type="SUPFAM" id="SSF52540">
    <property type="entry name" value="P-loop containing nucleoside triphosphate hydrolases"/>
    <property type="match status" value="1"/>
</dbReference>
<organism evidence="11 12">
    <name type="scientific">Puccinia graminis f. sp. tritici (strain CRL 75-36-700-3 / race SCCL)</name>
    <name type="common">Black stem rust fungus</name>
    <dbReference type="NCBI Taxonomy" id="418459"/>
    <lineage>
        <taxon>Eukaryota</taxon>
        <taxon>Fungi</taxon>
        <taxon>Dikarya</taxon>
        <taxon>Basidiomycota</taxon>
        <taxon>Pucciniomycotina</taxon>
        <taxon>Pucciniomycetes</taxon>
        <taxon>Pucciniales</taxon>
        <taxon>Pucciniaceae</taxon>
        <taxon>Puccinia</taxon>
    </lineage>
</organism>
<accession>E3KJP9</accession>
<keyword evidence="6" id="KW-0863">Zinc-finger</keyword>
<keyword evidence="3" id="KW-0067">ATP-binding</keyword>
<reference evidence="12" key="2">
    <citation type="journal article" date="2011" name="Proc. Natl. Acad. Sci. U.S.A.">
        <title>Obligate biotrophy features unraveled by the genomic analysis of rust fungi.</title>
        <authorList>
            <person name="Duplessis S."/>
            <person name="Cuomo C.A."/>
            <person name="Lin Y.-C."/>
            <person name="Aerts A."/>
            <person name="Tisserant E."/>
            <person name="Veneault-Fourrey C."/>
            <person name="Joly D.L."/>
            <person name="Hacquard S."/>
            <person name="Amselem J."/>
            <person name="Cantarel B.L."/>
            <person name="Chiu R."/>
            <person name="Coutinho P.M."/>
            <person name="Feau N."/>
            <person name="Field M."/>
            <person name="Frey P."/>
            <person name="Gelhaye E."/>
            <person name="Goldberg J."/>
            <person name="Grabherr M.G."/>
            <person name="Kodira C.D."/>
            <person name="Kohler A."/>
            <person name="Kuees U."/>
            <person name="Lindquist E.A."/>
            <person name="Lucas S.M."/>
            <person name="Mago R."/>
            <person name="Mauceli E."/>
            <person name="Morin E."/>
            <person name="Murat C."/>
            <person name="Pangilinan J.L."/>
            <person name="Park R."/>
            <person name="Pearson M."/>
            <person name="Quesneville H."/>
            <person name="Rouhier N."/>
            <person name="Sakthikumar S."/>
            <person name="Salamov A.A."/>
            <person name="Schmutz J."/>
            <person name="Selles B."/>
            <person name="Shapiro H."/>
            <person name="Tanguay P."/>
            <person name="Tuskan G.A."/>
            <person name="Henrissat B."/>
            <person name="Van de Peer Y."/>
            <person name="Rouze P."/>
            <person name="Ellis J.G."/>
            <person name="Dodds P.N."/>
            <person name="Schein J.E."/>
            <person name="Zhong S."/>
            <person name="Hamelin R.C."/>
            <person name="Grigoriev I.V."/>
            <person name="Szabo L.J."/>
            <person name="Martin F."/>
        </authorList>
    </citation>
    <scope>NUCLEOTIDE SEQUENCE [LARGE SCALE GENOMIC DNA]</scope>
    <source>
        <strain evidence="12">CRL 75-36-700-3 / race SCCL</strain>
    </source>
</reference>
<dbReference type="InterPro" id="IPR001650">
    <property type="entry name" value="Helicase_C-like"/>
</dbReference>
<feature type="domain" description="C2H2-type" evidence="8">
    <location>
        <begin position="2"/>
        <end position="30"/>
    </location>
</feature>
<dbReference type="Pfam" id="PF12013">
    <property type="entry name" value="OrsD"/>
    <property type="match status" value="1"/>
</dbReference>
<name>E3KJP9_PUCGT</name>
<evidence type="ECO:0000313" key="11">
    <source>
        <dbReference type="EMBL" id="EFP84524.1"/>
    </source>
</evidence>
<evidence type="ECO:0000256" key="4">
    <source>
        <dbReference type="ARBA" id="ARBA00034617"/>
    </source>
</evidence>
<dbReference type="VEuPathDB" id="FungiDB:PGTG_10683"/>
<protein>
    <recommendedName>
        <fullName evidence="5">DNA 3'-5' helicase</fullName>
        <ecNumber evidence="5">5.6.2.4</ecNumber>
    </recommendedName>
</protein>
<dbReference type="EMBL" id="DS178291">
    <property type="protein sequence ID" value="EFP84524.1"/>
    <property type="molecule type" value="Genomic_DNA"/>
</dbReference>
<comment type="catalytic activity">
    <reaction evidence="4">
        <text>Couples ATP hydrolysis with the unwinding of duplex DNA by translocating in the 3'-5' direction.</text>
        <dbReference type="EC" id="5.6.2.4"/>
    </reaction>
</comment>
<dbReference type="Gene3D" id="3.30.160.60">
    <property type="entry name" value="Classic Zinc Finger"/>
    <property type="match status" value="1"/>
</dbReference>
<dbReference type="PROSITE" id="PS51194">
    <property type="entry name" value="HELICASE_CTER"/>
    <property type="match status" value="1"/>
</dbReference>
<feature type="compositionally biased region" description="Low complexity" evidence="7">
    <location>
        <begin position="1375"/>
        <end position="1390"/>
    </location>
</feature>
<keyword evidence="6" id="KW-0479">Metal-binding</keyword>
<feature type="domain" description="Helicase ATP-binding" evidence="9">
    <location>
        <begin position="970"/>
        <end position="1114"/>
    </location>
</feature>
<sequence length="1981" mass="218841">MFQCKQCPEAFLTDGSRKTHVRKEHQSEISINLKDGSKSTLTRKDNGLFTCPTPGCVAEFANSSNLHTHYVNCSPKSLLTTAKDVTPTHGPVRVVPFAAQNERNEGLLRYQLVWNKYAQILICNSCHIGIAVTELKSHMKNNHPTLGFDAMGFADAFAPIRKDLDMSKGLPTVPPGFVTKEPCKAVEGLFIYSGNMCMLDGETFPEEKSMRNHFDAVHPDMKADWRANSHHVYCQTLFGHRHRKYFPVRDLDGVALIGLVSDDGSKVSSVATACTEALLFLNHLEGLDLSGLDSWKNVDLHPSSIGLFVRSSGIHQHVLSCLEHISVEEIGSIWSPPELEKWRPVFHAWLRARMVGIDCVAYALRRAVMSTSSKIESTNGINPLQESSTSYRYASTLTCLVLFVSAWKDHPIAACWNEEQEPLHRIISDFLSRTDPESPPNRATLEAIDEIVVSFSSFSNLLHVQSQVQSALEQFVALSMYKGDGSFASAQHLTHIIADLQYVSRLALVYFYCSLATEKAAELKRERIPAREINRRMTLLRNEVLLPLHDDDFFSPLTTLVEWKRLGFAVQANEQLPDSTYWADTICETLVIGKMSLTMSGLRSCIQESIGHLDDLFLVVSNGVSLQKFKQSQMHEIPSNRSPGFNYLKVNPDQYRASQHTLLHGWMSRGDPMGVLAKNWKECSLAGSFKGIWNPSGAWKWLREVDNLLGAIYFVYHVACGQPARGTEESTIAITNLESAPRNIFWRHTQFLIQTWYHKGQNMTNRSKARQVYLTAKLSVHLHNYLAYIRPIQLAILSDLGTEDVVSDMKRYLFVHSMSGKWDTAHQSRVLRETFTRYAMPGLSVAQWRQVAVSITAAHLPSGQLGDGDEFSTPSDYLDLQRNHSTATANQHYGHSGGAGVVRDREHCFKKASEVWQDFWKIRTEYEVDAPHRPMEDLMDPYQLALKALCISTSNPDARFRSEFQQRWTTCLFENKKDMLVVARTGGGKSFSYLLPPLIEPNNLLVVIQPLKALVKQTLLDLRLKHITVQEYQPGLPLLPSASVIVALCDNAANGEFINLLKLNPPKRIIIDEAHSCIDDTYRKYISGLVNLRQLSSRFILATGSLPPALEKELTHTYWGMKDLVVFREPTFRQELQIDVHPTPSGLEQFIRLSQDLINTHVINPEDRAMVFIENRQLVDDFSDRLNFFRFHSGLDDASRVKMSDDWASTDHAVMVATSGFGAGINYPHVRLVIIYGLPLRTQANKAYQQLGRAGRDGLAAKVVLVPNQQDPLNTDDFKGRLLNPSMCAAGVFSQWEDKVSTSCMAFPNMPSKCRPCTLWASNSLRTKRLLPDPQDSPSMGKSRRIDPGSSSFECFGHPDDLGGPNESTLEELLGDPSLPGGVGSPSVGRPGERSLGRLFEGASARPVIQGSRSTGLVANSEGGIVSFQPTSAPRTPQNQLRFASAGSGLSPLRQRLLGSSGAVASDLGSPRRESTLVGFGRGSANSPVIEPGVKNHKLKSIIGLFNSSQESSAGTPCGWCYISKGTVSHHAGRCDLIKAKCSTCSGEHDRFECPFPSLSDAIRLARSGTSYTFCDACNLPSGAHDPLLFHPSGRIGMGCESGFKGVALQVSFVILAEYPEVLSMWAPDASSPEAFIHWLATSEPSSPWPNVISLFLQADEYWGISSRLSNVVPQSLPGHHSGGSSSIPQHLRRQLPSVPASMSHISGIMDHLASQLPSSGGGCSAMGSGLKAPAPQPRLGLGGSSPHVTSKGLQVENWQASPRATTASLHILEQQRIQSSCLVSQSTLEAQAGVSHRDHALTVLESVAAAFVSKAATLGGEICGQCFVENGSYSAHHYCRRMNGKCFKCLGSHSSEKCQRAHFSSYLTSSNNRRSFQVCIGCGLPSGDAIYDRFHPNRKIGRACESGLKNIPFVVAMHCYYNLAPWLVDLTGDRLEEEGFLRWLAATTDNIAAPWPNVITVFLRFIETQGASAVFLGSRF</sequence>
<dbReference type="SMART" id="SM00355">
    <property type="entry name" value="ZnF_C2H2"/>
    <property type="match status" value="4"/>
</dbReference>
<evidence type="ECO:0000256" key="2">
    <source>
        <dbReference type="ARBA" id="ARBA00022741"/>
    </source>
</evidence>
<dbReference type="GO" id="GO:0043138">
    <property type="term" value="F:3'-5' DNA helicase activity"/>
    <property type="evidence" value="ECO:0007669"/>
    <property type="project" value="UniProtKB-EC"/>
</dbReference>
<dbReference type="STRING" id="418459.E3KJP9"/>
<dbReference type="OrthoDB" id="2507468at2759"/>
<dbReference type="InterPro" id="IPR014001">
    <property type="entry name" value="Helicase_ATP-bd"/>
</dbReference>
<evidence type="ECO:0000259" key="9">
    <source>
        <dbReference type="PROSITE" id="PS51192"/>
    </source>
</evidence>
<dbReference type="KEGG" id="pgr:PGTG_10683"/>
<dbReference type="InterPro" id="IPR013087">
    <property type="entry name" value="Znf_C2H2_type"/>
</dbReference>
<dbReference type="GeneID" id="10526743"/>
<evidence type="ECO:0000256" key="6">
    <source>
        <dbReference type="PROSITE-ProRule" id="PRU00042"/>
    </source>
</evidence>
<dbReference type="InterPro" id="IPR022698">
    <property type="entry name" value="OrsD"/>
</dbReference>
<dbReference type="GO" id="GO:0005524">
    <property type="term" value="F:ATP binding"/>
    <property type="evidence" value="ECO:0007669"/>
    <property type="project" value="UniProtKB-KW"/>
</dbReference>
<dbReference type="GO" id="GO:0005634">
    <property type="term" value="C:nucleus"/>
    <property type="evidence" value="ECO:0000318"/>
    <property type="project" value="GO_Central"/>
</dbReference>
<dbReference type="Pfam" id="PF00270">
    <property type="entry name" value="DEAD"/>
    <property type="match status" value="1"/>
</dbReference>
<dbReference type="InterPro" id="IPR011545">
    <property type="entry name" value="DEAD/DEAH_box_helicase_dom"/>
</dbReference>
<evidence type="ECO:0000256" key="7">
    <source>
        <dbReference type="SAM" id="MobiDB-lite"/>
    </source>
</evidence>
<dbReference type="RefSeq" id="XP_003328943.1">
    <property type="nucleotide sequence ID" value="XM_003328895.1"/>
</dbReference>
<keyword evidence="12" id="KW-1185">Reference proteome</keyword>
<dbReference type="PANTHER" id="PTHR13710">
    <property type="entry name" value="DNA HELICASE RECQ FAMILY MEMBER"/>
    <property type="match status" value="1"/>
</dbReference>
<dbReference type="GO" id="GO:0008270">
    <property type="term" value="F:zinc ion binding"/>
    <property type="evidence" value="ECO:0007669"/>
    <property type="project" value="UniProtKB-KW"/>
</dbReference>
<dbReference type="PANTHER" id="PTHR13710:SF145">
    <property type="entry name" value="ATP-DEPENDENT DNA HELICASE"/>
    <property type="match status" value="1"/>
</dbReference>
<proteinExistence type="inferred from homology"/>
<dbReference type="PROSITE" id="PS00028">
    <property type="entry name" value="ZINC_FINGER_C2H2_1"/>
    <property type="match status" value="1"/>
</dbReference>
<dbReference type="GO" id="GO:0003676">
    <property type="term" value="F:nucleic acid binding"/>
    <property type="evidence" value="ECO:0007669"/>
    <property type="project" value="InterPro"/>
</dbReference>
<feature type="domain" description="Helicase C-terminal" evidence="10">
    <location>
        <begin position="1152"/>
        <end position="1301"/>
    </location>
</feature>
<dbReference type="Pfam" id="PF00271">
    <property type="entry name" value="Helicase_C"/>
    <property type="match status" value="1"/>
</dbReference>
<evidence type="ECO:0000259" key="10">
    <source>
        <dbReference type="PROSITE" id="PS51194"/>
    </source>
</evidence>
<evidence type="ECO:0000259" key="8">
    <source>
        <dbReference type="PROSITE" id="PS50157"/>
    </source>
</evidence>
<keyword evidence="6" id="KW-0862">Zinc</keyword>
<dbReference type="eggNOG" id="KOG0351">
    <property type="taxonomic scope" value="Eukaryota"/>
</dbReference>
<feature type="region of interest" description="Disordered" evidence="7">
    <location>
        <begin position="1328"/>
        <end position="1393"/>
    </location>
</feature>
<evidence type="ECO:0000256" key="3">
    <source>
        <dbReference type="ARBA" id="ARBA00022840"/>
    </source>
</evidence>
<dbReference type="Proteomes" id="UP000008783">
    <property type="component" value="Unassembled WGS sequence"/>
</dbReference>
<dbReference type="HOGENOM" id="CLU_003526_0_0_1"/>
<dbReference type="SMART" id="SM00490">
    <property type="entry name" value="HELICc"/>
    <property type="match status" value="1"/>
</dbReference>
<dbReference type="EC" id="5.6.2.4" evidence="5"/>
<dbReference type="Gene3D" id="3.40.50.300">
    <property type="entry name" value="P-loop containing nucleotide triphosphate hydrolases"/>
    <property type="match status" value="2"/>
</dbReference>
<dbReference type="GO" id="GO:0005694">
    <property type="term" value="C:chromosome"/>
    <property type="evidence" value="ECO:0000318"/>
    <property type="project" value="GO_Central"/>
</dbReference>
<evidence type="ECO:0000256" key="1">
    <source>
        <dbReference type="ARBA" id="ARBA00005446"/>
    </source>
</evidence>
<gene>
    <name evidence="11" type="ORF">PGTG_10683</name>
</gene>
<evidence type="ECO:0000313" key="12">
    <source>
        <dbReference type="Proteomes" id="UP000008783"/>
    </source>
</evidence>
<dbReference type="PROSITE" id="PS50157">
    <property type="entry name" value="ZINC_FINGER_C2H2_2"/>
    <property type="match status" value="1"/>
</dbReference>
<evidence type="ECO:0000256" key="5">
    <source>
        <dbReference type="ARBA" id="ARBA00034808"/>
    </source>
</evidence>